<feature type="region of interest" description="Disordered" evidence="6">
    <location>
        <begin position="1"/>
        <end position="33"/>
    </location>
</feature>
<keyword evidence="2" id="KW-0547">Nucleotide-binding</keyword>
<evidence type="ECO:0000256" key="2">
    <source>
        <dbReference type="ARBA" id="ARBA00022741"/>
    </source>
</evidence>
<keyword evidence="1 8" id="KW-0808">Transferase</keyword>
<name>A0A8J6UQS5_9BACT</name>
<evidence type="ECO:0000313" key="9">
    <source>
        <dbReference type="Proteomes" id="UP000632828"/>
    </source>
</evidence>
<dbReference type="EC" id="2.7.10.2" evidence="8"/>
<dbReference type="GO" id="GO:0005524">
    <property type="term" value="F:ATP binding"/>
    <property type="evidence" value="ECO:0007669"/>
    <property type="project" value="UniProtKB-KW"/>
</dbReference>
<dbReference type="InterPro" id="IPR050445">
    <property type="entry name" value="Bact_polysacc_biosynth/exp"/>
</dbReference>
<evidence type="ECO:0000256" key="3">
    <source>
        <dbReference type="ARBA" id="ARBA00022777"/>
    </source>
</evidence>
<dbReference type="SUPFAM" id="SSF52540">
    <property type="entry name" value="P-loop containing nucleoside triphosphate hydrolases"/>
    <property type="match status" value="1"/>
</dbReference>
<keyword evidence="4" id="KW-0067">ATP-binding</keyword>
<dbReference type="NCBIfam" id="TIGR01007">
    <property type="entry name" value="eps_fam"/>
    <property type="match status" value="1"/>
</dbReference>
<proteinExistence type="predicted"/>
<sequence>MSRIEEALKKAAQQRKQSREEQADTVPQTPAPASLKRKVSALLDVVPLKINHLMLATARDEKTAVVEEYNKLRSTLIALTSGEKPLNTLMVTSTVSEEGKTMTALNLAISLAKEHDHTVLLVDADLRRPSIHRYLDIQPEVGLVHCLRDNLPIEQALIKTGVGKLVVLPAGEAIKEPVDLLSSGRMKAIVKELKQRYPDRYVIFDTPPALPFADAGVLAGLVDTTLFVVREGKAKLEDIVETLEEFKRHHLLGVVFNDAHSFVNRQSYYYGNY</sequence>
<dbReference type="CDD" id="cd05387">
    <property type="entry name" value="BY-kinase"/>
    <property type="match status" value="1"/>
</dbReference>
<dbReference type="EMBL" id="JACWUN010000002">
    <property type="protein sequence ID" value="MBD1399556.1"/>
    <property type="molecule type" value="Genomic_DNA"/>
</dbReference>
<dbReference type="InterPro" id="IPR025669">
    <property type="entry name" value="AAA_dom"/>
</dbReference>
<reference evidence="8" key="1">
    <citation type="submission" date="2020-09" db="EMBL/GenBank/DDBJ databases">
        <title>Pelobacter alkaliphilus sp. nov., a novel anaerobic arsenate-reducing bacterium from terrestrial mud volcano.</title>
        <authorList>
            <person name="Khomyakova M.A."/>
            <person name="Merkel A.Y."/>
            <person name="Slobodkin A.I."/>
        </authorList>
    </citation>
    <scope>NUCLEOTIDE SEQUENCE</scope>
    <source>
        <strain evidence="8">M08fum</strain>
    </source>
</reference>
<dbReference type="AlphaFoldDB" id="A0A8J6UQS5"/>
<evidence type="ECO:0000313" key="8">
    <source>
        <dbReference type="EMBL" id="MBD1399556.1"/>
    </source>
</evidence>
<keyword evidence="5" id="KW-0829">Tyrosine-protein kinase</keyword>
<dbReference type="RefSeq" id="WP_191153829.1">
    <property type="nucleotide sequence ID" value="NZ_JACWUN010000002.1"/>
</dbReference>
<dbReference type="PANTHER" id="PTHR32309">
    <property type="entry name" value="TYROSINE-PROTEIN KINASE"/>
    <property type="match status" value="1"/>
</dbReference>
<gene>
    <name evidence="8" type="ORF">ICT70_02630</name>
</gene>
<dbReference type="Pfam" id="PF13614">
    <property type="entry name" value="AAA_31"/>
    <property type="match status" value="1"/>
</dbReference>
<dbReference type="Gene3D" id="3.40.50.300">
    <property type="entry name" value="P-loop containing nucleotide triphosphate hydrolases"/>
    <property type="match status" value="1"/>
</dbReference>
<evidence type="ECO:0000259" key="7">
    <source>
        <dbReference type="Pfam" id="PF13614"/>
    </source>
</evidence>
<evidence type="ECO:0000256" key="1">
    <source>
        <dbReference type="ARBA" id="ARBA00022679"/>
    </source>
</evidence>
<evidence type="ECO:0000256" key="5">
    <source>
        <dbReference type="ARBA" id="ARBA00023137"/>
    </source>
</evidence>
<dbReference type="InterPro" id="IPR027417">
    <property type="entry name" value="P-loop_NTPase"/>
</dbReference>
<evidence type="ECO:0000256" key="4">
    <source>
        <dbReference type="ARBA" id="ARBA00022840"/>
    </source>
</evidence>
<keyword evidence="9" id="KW-1185">Reference proteome</keyword>
<comment type="caution">
    <text evidence="8">The sequence shown here is derived from an EMBL/GenBank/DDBJ whole genome shotgun (WGS) entry which is preliminary data.</text>
</comment>
<dbReference type="PANTHER" id="PTHR32309:SF31">
    <property type="entry name" value="CAPSULAR EXOPOLYSACCHARIDE FAMILY"/>
    <property type="match status" value="1"/>
</dbReference>
<dbReference type="NCBIfam" id="TIGR03018">
    <property type="entry name" value="pepcterm_TyrKin"/>
    <property type="match status" value="1"/>
</dbReference>
<evidence type="ECO:0000256" key="6">
    <source>
        <dbReference type="SAM" id="MobiDB-lite"/>
    </source>
</evidence>
<keyword evidence="3" id="KW-0418">Kinase</keyword>
<accession>A0A8J6UQS5</accession>
<protein>
    <submittedName>
        <fullName evidence="8">Polysaccharide biosynthesis tyrosine autokinase</fullName>
        <ecNumber evidence="8">2.7.10.2</ecNumber>
    </submittedName>
</protein>
<dbReference type="Proteomes" id="UP000632828">
    <property type="component" value="Unassembled WGS sequence"/>
</dbReference>
<feature type="domain" description="AAA" evidence="7">
    <location>
        <begin position="99"/>
        <end position="215"/>
    </location>
</feature>
<dbReference type="GO" id="GO:0004715">
    <property type="term" value="F:non-membrane spanning protein tyrosine kinase activity"/>
    <property type="evidence" value="ECO:0007669"/>
    <property type="project" value="UniProtKB-EC"/>
</dbReference>
<organism evidence="8 9">
    <name type="scientific">Pelovirga terrestris</name>
    <dbReference type="NCBI Taxonomy" id="2771352"/>
    <lineage>
        <taxon>Bacteria</taxon>
        <taxon>Pseudomonadati</taxon>
        <taxon>Thermodesulfobacteriota</taxon>
        <taxon>Desulfuromonadia</taxon>
        <taxon>Geobacterales</taxon>
        <taxon>Geobacteraceae</taxon>
        <taxon>Pelovirga</taxon>
    </lineage>
</organism>
<dbReference type="InterPro" id="IPR005702">
    <property type="entry name" value="Wzc-like_C"/>
</dbReference>